<keyword evidence="2 6" id="KW-0500">Molybdenum</keyword>
<keyword evidence="3 6" id="KW-0479">Metal-binding</keyword>
<keyword evidence="4" id="KW-0732">Signal</keyword>
<evidence type="ECO:0000313" key="8">
    <source>
        <dbReference type="Proteomes" id="UP000515237"/>
    </source>
</evidence>
<comment type="subunit">
    <text evidence="5">The complex is composed of two ATP-binding proteins (ModC), two transmembrane proteins (ModB) and a solute-binding protein (ModA).</text>
</comment>
<evidence type="ECO:0000313" key="7">
    <source>
        <dbReference type="EMBL" id="QNF34457.1"/>
    </source>
</evidence>
<dbReference type="PANTHER" id="PTHR30632">
    <property type="entry name" value="MOLYBDATE-BINDING PERIPLASMIC PROTEIN"/>
    <property type="match status" value="1"/>
</dbReference>
<dbReference type="GO" id="GO:0030973">
    <property type="term" value="F:molybdate ion binding"/>
    <property type="evidence" value="ECO:0007669"/>
    <property type="project" value="InterPro"/>
</dbReference>
<comment type="similarity">
    <text evidence="1">Belongs to the bacterial solute-binding protein ModA family.</text>
</comment>
<dbReference type="GO" id="GO:0015689">
    <property type="term" value="P:molybdate ion transport"/>
    <property type="evidence" value="ECO:0007669"/>
    <property type="project" value="InterPro"/>
</dbReference>
<dbReference type="SUPFAM" id="SSF53850">
    <property type="entry name" value="Periplasmic binding protein-like II"/>
    <property type="match status" value="1"/>
</dbReference>
<dbReference type="NCBIfam" id="TIGR01256">
    <property type="entry name" value="modA"/>
    <property type="match status" value="1"/>
</dbReference>
<protein>
    <submittedName>
        <fullName evidence="7">Molybdate ABC transporter substrate-binding protein</fullName>
    </submittedName>
</protein>
<name>A0A7G7GBC3_9BACT</name>
<dbReference type="Pfam" id="PF13531">
    <property type="entry name" value="SBP_bac_11"/>
    <property type="match status" value="1"/>
</dbReference>
<evidence type="ECO:0000256" key="3">
    <source>
        <dbReference type="ARBA" id="ARBA00022723"/>
    </source>
</evidence>
<sequence>MRLFLTIVWFVLFPVLGCSQPLRVAVAANAQFVLKVLKTDFQKKTGIDLEIISGSSGKLTAQIKNGAPYDLFLSADMAMPQNLYQAGFGLSKPKSYALGSLIVCSSANLDLKNWPKLVNQAEITKIALANPKLAPYGQAAEAVLRQYKLWETLQAKLVFGESIAQVNTYLTTGAVKLGFTTEALIYESQNKKLKWVRVDRKLYPPIQQGVILLKHAQKENYAKAQQFYRYLFSAEAQQLFRQYGYLTP</sequence>
<evidence type="ECO:0000256" key="6">
    <source>
        <dbReference type="PIRSR" id="PIRSR004846-1"/>
    </source>
</evidence>
<evidence type="ECO:0000256" key="2">
    <source>
        <dbReference type="ARBA" id="ARBA00022505"/>
    </source>
</evidence>
<dbReference type="KEGG" id="aswu:HUW51_17630"/>
<feature type="binding site" evidence="6">
    <location>
        <position position="163"/>
    </location>
    <ligand>
        <name>molybdate</name>
        <dbReference type="ChEBI" id="CHEBI:36264"/>
    </ligand>
</feature>
<dbReference type="RefSeq" id="WP_185270937.1">
    <property type="nucleotide sequence ID" value="NZ_CP055156.1"/>
</dbReference>
<dbReference type="PANTHER" id="PTHR30632:SF14">
    <property type="entry name" value="TUNGSTATE_MOLYBDATE_CHROMATE-BINDING PROTEIN MODA"/>
    <property type="match status" value="1"/>
</dbReference>
<dbReference type="PIRSF" id="PIRSF004846">
    <property type="entry name" value="ModA"/>
    <property type="match status" value="1"/>
</dbReference>
<dbReference type="FunFam" id="3.40.190.10:FF:000035">
    <property type="entry name" value="Molybdate ABC transporter substrate-binding protein"/>
    <property type="match status" value="1"/>
</dbReference>
<dbReference type="Proteomes" id="UP000515237">
    <property type="component" value="Chromosome"/>
</dbReference>
<accession>A0A7G7GBC3</accession>
<evidence type="ECO:0000256" key="4">
    <source>
        <dbReference type="ARBA" id="ARBA00022729"/>
    </source>
</evidence>
<dbReference type="EMBL" id="CP055156">
    <property type="protein sequence ID" value="QNF34457.1"/>
    <property type="molecule type" value="Genomic_DNA"/>
</dbReference>
<dbReference type="InterPro" id="IPR050682">
    <property type="entry name" value="ModA/WtpA"/>
</dbReference>
<keyword evidence="8" id="KW-1185">Reference proteome</keyword>
<organism evidence="7 8">
    <name type="scientific">Adhaeribacter swui</name>
    <dbReference type="NCBI Taxonomy" id="2086471"/>
    <lineage>
        <taxon>Bacteria</taxon>
        <taxon>Pseudomonadati</taxon>
        <taxon>Bacteroidota</taxon>
        <taxon>Cytophagia</taxon>
        <taxon>Cytophagales</taxon>
        <taxon>Hymenobacteraceae</taxon>
        <taxon>Adhaeribacter</taxon>
    </lineage>
</organism>
<feature type="binding site" evidence="6">
    <location>
        <position position="56"/>
    </location>
    <ligand>
        <name>molybdate</name>
        <dbReference type="ChEBI" id="CHEBI:36264"/>
    </ligand>
</feature>
<reference evidence="7 8" key="1">
    <citation type="journal article" date="2018" name="Int. J. Syst. Evol. Microbiol.">
        <title>Adhaeribacter swui sp. nov., isolated from wet mud.</title>
        <authorList>
            <person name="Kim D.U."/>
            <person name="Kim K.W."/>
            <person name="Kang M.S."/>
            <person name="Kim J.Y."/>
            <person name="Jang J.H."/>
            <person name="Kim M.K."/>
        </authorList>
    </citation>
    <scope>NUCLEOTIDE SEQUENCE [LARGE SCALE GENOMIC DNA]</scope>
    <source>
        <strain evidence="7 8">KCTC 52873</strain>
    </source>
</reference>
<proteinExistence type="inferred from homology"/>
<dbReference type="AlphaFoldDB" id="A0A7G7GBC3"/>
<feature type="binding site" evidence="6">
    <location>
        <position position="186"/>
    </location>
    <ligand>
        <name>molybdate</name>
        <dbReference type="ChEBI" id="CHEBI:36264"/>
    </ligand>
</feature>
<dbReference type="GO" id="GO:0046872">
    <property type="term" value="F:metal ion binding"/>
    <property type="evidence" value="ECO:0007669"/>
    <property type="project" value="UniProtKB-KW"/>
</dbReference>
<dbReference type="InterPro" id="IPR044084">
    <property type="entry name" value="AvModA-like_subst-bd"/>
</dbReference>
<dbReference type="InterPro" id="IPR005950">
    <property type="entry name" value="ModA"/>
</dbReference>
<evidence type="ECO:0000256" key="1">
    <source>
        <dbReference type="ARBA" id="ARBA00009175"/>
    </source>
</evidence>
<dbReference type="Gene3D" id="3.40.190.10">
    <property type="entry name" value="Periplasmic binding protein-like II"/>
    <property type="match status" value="2"/>
</dbReference>
<gene>
    <name evidence="7" type="primary">modA</name>
    <name evidence="7" type="ORF">HUW51_17630</name>
</gene>
<dbReference type="CDD" id="cd13539">
    <property type="entry name" value="PBP2_AvModA"/>
    <property type="match status" value="1"/>
</dbReference>
<dbReference type="GO" id="GO:1901359">
    <property type="term" value="F:tungstate binding"/>
    <property type="evidence" value="ECO:0007669"/>
    <property type="project" value="UniProtKB-ARBA"/>
</dbReference>
<evidence type="ECO:0000256" key="5">
    <source>
        <dbReference type="ARBA" id="ARBA00062515"/>
    </source>
</evidence>